<gene>
    <name evidence="1" type="ORF">MW084_08040</name>
</gene>
<evidence type="ECO:0000313" key="1">
    <source>
        <dbReference type="EMBL" id="URN15915.1"/>
    </source>
</evidence>
<organism evidence="1 2">
    <name type="scientific">Streptomyces sudanensis</name>
    <dbReference type="NCBI Taxonomy" id="436397"/>
    <lineage>
        <taxon>Bacteria</taxon>
        <taxon>Bacillati</taxon>
        <taxon>Actinomycetota</taxon>
        <taxon>Actinomycetes</taxon>
        <taxon>Kitasatosporales</taxon>
        <taxon>Streptomycetaceae</taxon>
        <taxon>Streptomyces</taxon>
    </lineage>
</organism>
<reference evidence="1" key="1">
    <citation type="submission" date="2022-04" db="EMBL/GenBank/DDBJ databases">
        <title>Systematic whole-genome sequencing reveals an unexpected diversity among actinomycetoma pathogens and provides insights into their antibacterial susceptibilities.</title>
        <authorList>
            <person name="Watson A.K."/>
            <person name="Kepplinger B."/>
            <person name="Bakhiet S.M."/>
            <person name="Mhmoud N.A."/>
            <person name="Chapman J."/>
            <person name="Allenby N."/>
            <person name="Mickiewicz K."/>
            <person name="Goodfellow M."/>
            <person name="Fahal A.H."/>
            <person name="Errington J."/>
        </authorList>
    </citation>
    <scope>NUCLEOTIDE SEQUENCE</scope>
    <source>
        <strain evidence="1">SD 504</strain>
    </source>
</reference>
<proteinExistence type="predicted"/>
<dbReference type="EMBL" id="CP095474">
    <property type="protein sequence ID" value="URN15915.1"/>
    <property type="molecule type" value="Genomic_DNA"/>
</dbReference>
<sequence length="67" mass="8021">MVFLRLFVVPVGRRDKATKMDVDELRENFGTTYDQHVNDMIDSLQNDRKFRKMPGKRGWTIDYDILK</sequence>
<keyword evidence="2" id="KW-1185">Reference proteome</keyword>
<name>A0ABY4TAC0_9ACTN</name>
<protein>
    <submittedName>
        <fullName evidence="1">Uncharacterized protein</fullName>
    </submittedName>
</protein>
<accession>A0ABY4TAC0</accession>
<evidence type="ECO:0000313" key="2">
    <source>
        <dbReference type="Proteomes" id="UP001056383"/>
    </source>
</evidence>
<dbReference type="RefSeq" id="WP_162471427.1">
    <property type="nucleotide sequence ID" value="NZ_CP095474.1"/>
</dbReference>
<dbReference type="Proteomes" id="UP001056383">
    <property type="component" value="Chromosome"/>
</dbReference>